<dbReference type="Proteomes" id="UP001324115">
    <property type="component" value="Unassembled WGS sequence"/>
</dbReference>
<keyword evidence="8" id="KW-1133">Transmembrane helix</keyword>
<evidence type="ECO:0000256" key="6">
    <source>
        <dbReference type="ARBA" id="ARBA00022729"/>
    </source>
</evidence>
<dbReference type="AlphaFoldDB" id="A0AAN7IC75"/>
<evidence type="ECO:0000256" key="11">
    <source>
        <dbReference type="ARBA" id="ARBA00023180"/>
    </source>
</evidence>
<dbReference type="FunFam" id="3.80.10.10:FF:000041">
    <property type="entry name" value="LRR receptor-like serine/threonine-protein kinase ERECTA"/>
    <property type="match status" value="1"/>
</dbReference>
<dbReference type="Pfam" id="PF00560">
    <property type="entry name" value="LRR_1"/>
    <property type="match status" value="9"/>
</dbReference>
<comment type="similarity">
    <text evidence="2">Belongs to the RLP family.</text>
</comment>
<feature type="compositionally biased region" description="Low complexity" evidence="12">
    <location>
        <begin position="66"/>
        <end position="79"/>
    </location>
</feature>
<keyword evidence="11" id="KW-0325">Glycoprotein</keyword>
<gene>
    <name evidence="13" type="ORF">RGQ29_006402</name>
</gene>
<dbReference type="InterPro" id="IPR032675">
    <property type="entry name" value="LRR_dom_sf"/>
</dbReference>
<keyword evidence="3" id="KW-1003">Cell membrane</keyword>
<dbReference type="GO" id="GO:0005886">
    <property type="term" value="C:plasma membrane"/>
    <property type="evidence" value="ECO:0007669"/>
    <property type="project" value="UniProtKB-SubCell"/>
</dbReference>
<dbReference type="SUPFAM" id="SSF52058">
    <property type="entry name" value="L domain-like"/>
    <property type="match status" value="1"/>
</dbReference>
<comment type="caution">
    <text evidence="13">The sequence shown here is derived from an EMBL/GenBank/DDBJ whole genome shotgun (WGS) entry which is preliminary data.</text>
</comment>
<dbReference type="PANTHER" id="PTHR48063">
    <property type="entry name" value="LRR RECEPTOR-LIKE KINASE"/>
    <property type="match status" value="1"/>
</dbReference>
<sequence length="810" mass="89776">MDFPTSLNTDASFSQESLESVGQAIDDIGSSVWKSIAEIITHGANKLFVAAGGGFDSDSNSDSDSDSNSNNGRRLSSSSQDSIPVFIGSLQYIEYLNLSNANFRGTIPTRLGNLSHLEVLDFSGNCFSLKADNLNWVYGLSSLKVLDLGGVDLSNAEDWLDAVNMLPTLVELSLFFCKIHKLPQNLPHVNFTSLKILDLSYNDFSSTIPDWLFDIGHGLIYLNLARCQLQGLIPDIIGNLTSLTSLDLSMKNLEGPIPLTLGLFQKKGLQLSTSSSLRELYLSNNQFNGSLEQSLAQLSQLVVLNMAVNHLEVNITEAQLLKFRSLRVLDLSSNRLVLKVSTSWIPPFQLETIGLGSCQLGPEFPWWLRSQKNFSSIDISNAGIVDVPDWFWNLPSRTKNMNLSFNNLHGYVPNLSSQLQLSLLDLSSNSFNSPLPGFSANLRVLVLSANSFFGTISHLCAVLSVNNSLFYLDLSRNNLSGEIPDYWKYGQNLVILNLANNSLYGQILNSIGQLIHLRTLRLDRNRLSGELPLSLQSSTALVYLDLGKNRIMGRIPTWIGENLQNLMILAMQYNEFSGSIPLQLCQLKYLKCLNIASNNLFGTIPRCAFVDTSFRDNHSFMHIPHKIYYHYIFQNFLPFAKSLDLSSNKLTGQIPKEVMSLVGLKNLNLSTNHLVRPIPPNIAEIIDLESLDLSRNQLSCTIPTGMTNLTSIAILDMSHNNLLGVISCGLLLDRFDNSSYIGNPQLCGIPLSKICSNNESFGDPQCSRGDEENQDGSAITSLYTSLGLGFITGFWVFRGSLLLNRSWRYT</sequence>
<evidence type="ECO:0000256" key="5">
    <source>
        <dbReference type="ARBA" id="ARBA00022692"/>
    </source>
</evidence>
<dbReference type="EMBL" id="JAXUIC010000011">
    <property type="protein sequence ID" value="KAK4564320.1"/>
    <property type="molecule type" value="Genomic_DNA"/>
</dbReference>
<evidence type="ECO:0000256" key="4">
    <source>
        <dbReference type="ARBA" id="ARBA00022614"/>
    </source>
</evidence>
<proteinExistence type="inferred from homology"/>
<evidence type="ECO:0000256" key="2">
    <source>
        <dbReference type="ARBA" id="ARBA00009592"/>
    </source>
</evidence>
<evidence type="ECO:0000256" key="3">
    <source>
        <dbReference type="ARBA" id="ARBA00022475"/>
    </source>
</evidence>
<organism evidence="13 14">
    <name type="scientific">Quercus rubra</name>
    <name type="common">Northern red oak</name>
    <name type="synonym">Quercus borealis</name>
    <dbReference type="NCBI Taxonomy" id="3512"/>
    <lineage>
        <taxon>Eukaryota</taxon>
        <taxon>Viridiplantae</taxon>
        <taxon>Streptophyta</taxon>
        <taxon>Embryophyta</taxon>
        <taxon>Tracheophyta</taxon>
        <taxon>Spermatophyta</taxon>
        <taxon>Magnoliopsida</taxon>
        <taxon>eudicotyledons</taxon>
        <taxon>Gunneridae</taxon>
        <taxon>Pentapetalae</taxon>
        <taxon>rosids</taxon>
        <taxon>fabids</taxon>
        <taxon>Fagales</taxon>
        <taxon>Fagaceae</taxon>
        <taxon>Quercus</taxon>
    </lineage>
</organism>
<evidence type="ECO:0000256" key="8">
    <source>
        <dbReference type="ARBA" id="ARBA00022989"/>
    </source>
</evidence>
<name>A0AAN7IC75_QUERU</name>
<dbReference type="InterPro" id="IPR046956">
    <property type="entry name" value="RLP23-like"/>
</dbReference>
<keyword evidence="4" id="KW-0433">Leucine-rich repeat</keyword>
<dbReference type="FunFam" id="3.80.10.10:FF:000383">
    <property type="entry name" value="Leucine-rich repeat receptor protein kinase EMS1"/>
    <property type="match status" value="1"/>
</dbReference>
<evidence type="ECO:0000256" key="7">
    <source>
        <dbReference type="ARBA" id="ARBA00022737"/>
    </source>
</evidence>
<accession>A0AAN7IC75</accession>
<keyword evidence="9" id="KW-0472">Membrane</keyword>
<reference evidence="13 14" key="1">
    <citation type="journal article" date="2023" name="G3 (Bethesda)">
        <title>A haplotype-resolved chromosome-scale genome for Quercus rubra L. provides insights into the genetics of adaptive traits for red oak species.</title>
        <authorList>
            <person name="Kapoor B."/>
            <person name="Jenkins J."/>
            <person name="Schmutz J."/>
            <person name="Zhebentyayeva T."/>
            <person name="Kuelheim C."/>
            <person name="Coggeshall M."/>
            <person name="Heim C."/>
            <person name="Lasky J.R."/>
            <person name="Leites L."/>
            <person name="Islam-Faridi N."/>
            <person name="Romero-Severson J."/>
            <person name="DeLeo V.L."/>
            <person name="Lucas S.M."/>
            <person name="Lazic D."/>
            <person name="Gailing O."/>
            <person name="Carlson J."/>
            <person name="Staton M."/>
        </authorList>
    </citation>
    <scope>NUCLEOTIDE SEQUENCE [LARGE SCALE GENOMIC DNA]</scope>
    <source>
        <strain evidence="13">Pseudo-F2</strain>
    </source>
</reference>
<keyword evidence="6" id="KW-0732">Signal</keyword>
<dbReference type="SMART" id="SM00369">
    <property type="entry name" value="LRR_TYP"/>
    <property type="match status" value="9"/>
</dbReference>
<evidence type="ECO:0000256" key="9">
    <source>
        <dbReference type="ARBA" id="ARBA00023136"/>
    </source>
</evidence>
<evidence type="ECO:0000256" key="10">
    <source>
        <dbReference type="ARBA" id="ARBA00023170"/>
    </source>
</evidence>
<dbReference type="SUPFAM" id="SSF52047">
    <property type="entry name" value="RNI-like"/>
    <property type="match status" value="2"/>
</dbReference>
<feature type="region of interest" description="Disordered" evidence="12">
    <location>
        <begin position="57"/>
        <end position="80"/>
    </location>
</feature>
<protein>
    <submittedName>
        <fullName evidence="13">Uncharacterized protein</fullName>
    </submittedName>
</protein>
<keyword evidence="10" id="KW-0675">Receptor</keyword>
<evidence type="ECO:0000256" key="12">
    <source>
        <dbReference type="SAM" id="MobiDB-lite"/>
    </source>
</evidence>
<keyword evidence="5" id="KW-0812">Transmembrane</keyword>
<comment type="subcellular location">
    <subcellularLocation>
        <location evidence="1">Cell membrane</location>
        <topology evidence="1">Single-pass type I membrane protein</topology>
    </subcellularLocation>
</comment>
<evidence type="ECO:0000313" key="13">
    <source>
        <dbReference type="EMBL" id="KAK4564320.1"/>
    </source>
</evidence>
<evidence type="ECO:0000313" key="14">
    <source>
        <dbReference type="Proteomes" id="UP001324115"/>
    </source>
</evidence>
<dbReference type="InterPro" id="IPR003591">
    <property type="entry name" value="Leu-rich_rpt_typical-subtyp"/>
</dbReference>
<keyword evidence="7" id="KW-0677">Repeat</keyword>
<keyword evidence="14" id="KW-1185">Reference proteome</keyword>
<dbReference type="PANTHER" id="PTHR48063:SF103">
    <property type="entry name" value="LEUCINE-RICH RECEPTOR-LIKE KINASE FAMILY PROTEIN"/>
    <property type="match status" value="1"/>
</dbReference>
<evidence type="ECO:0000256" key="1">
    <source>
        <dbReference type="ARBA" id="ARBA00004251"/>
    </source>
</evidence>
<dbReference type="Gene3D" id="3.80.10.10">
    <property type="entry name" value="Ribonuclease Inhibitor"/>
    <property type="match status" value="3"/>
</dbReference>
<dbReference type="InterPro" id="IPR001611">
    <property type="entry name" value="Leu-rich_rpt"/>
</dbReference>